<reference evidence="3 4" key="1">
    <citation type="submission" date="2020-05" db="EMBL/GenBank/DDBJ databases">
        <title>Strain PA2F3 complete genome.</title>
        <authorList>
            <person name="Kim Y.-S."/>
            <person name="Kim S.-J."/>
            <person name="Jung H.-k."/>
            <person name="Kim S.-E."/>
            <person name="Kim K.-H."/>
        </authorList>
    </citation>
    <scope>NUCLEOTIDE SEQUENCE [LARGE SCALE GENOMIC DNA]</scope>
    <source>
        <strain evidence="3 4">PA2F3</strain>
    </source>
</reference>
<dbReference type="PROSITE" id="PS51257">
    <property type="entry name" value="PROKAR_LIPOPROTEIN"/>
    <property type="match status" value="1"/>
</dbReference>
<evidence type="ECO:0000313" key="4">
    <source>
        <dbReference type="Proteomes" id="UP000502498"/>
    </source>
</evidence>
<organism evidence="3 4">
    <name type="scientific">Microbacterium hominis</name>
    <dbReference type="NCBI Taxonomy" id="162426"/>
    <lineage>
        <taxon>Bacteria</taxon>
        <taxon>Bacillati</taxon>
        <taxon>Actinomycetota</taxon>
        <taxon>Actinomycetes</taxon>
        <taxon>Micrococcales</taxon>
        <taxon>Microbacteriaceae</taxon>
        <taxon>Microbacterium</taxon>
    </lineage>
</organism>
<dbReference type="PANTHER" id="PTHR34351:SF1">
    <property type="entry name" value="SLR1927 PROTEIN"/>
    <property type="match status" value="1"/>
</dbReference>
<protein>
    <submittedName>
        <fullName evidence="3">DUF58 domain-containing protein</fullName>
    </submittedName>
</protein>
<accession>A0A7D4PTT4</accession>
<dbReference type="AlphaFoldDB" id="A0A7D4PTT4"/>
<gene>
    <name evidence="3" type="ORF">HQM25_04715</name>
</gene>
<keyword evidence="1" id="KW-0812">Transmembrane</keyword>
<evidence type="ECO:0000313" key="3">
    <source>
        <dbReference type="EMBL" id="QKJ18754.1"/>
    </source>
</evidence>
<evidence type="ECO:0000259" key="2">
    <source>
        <dbReference type="Pfam" id="PF01882"/>
    </source>
</evidence>
<dbReference type="PANTHER" id="PTHR34351">
    <property type="entry name" value="SLR1927 PROTEIN-RELATED"/>
    <property type="match status" value="1"/>
</dbReference>
<feature type="domain" description="DUF58" evidence="2">
    <location>
        <begin position="206"/>
        <end position="247"/>
    </location>
</feature>
<keyword evidence="1" id="KW-0472">Membrane</keyword>
<name>A0A7D4PTT4_9MICO</name>
<evidence type="ECO:0000256" key="1">
    <source>
        <dbReference type="SAM" id="Phobius"/>
    </source>
</evidence>
<dbReference type="Proteomes" id="UP000502498">
    <property type="component" value="Chromosome"/>
</dbReference>
<dbReference type="EMBL" id="CP054038">
    <property type="protein sequence ID" value="QKJ18754.1"/>
    <property type="molecule type" value="Genomic_DNA"/>
</dbReference>
<sequence length="415" mass="44102">MRRLWPFTPRGTGALVLAVGCFIGAGELGLVELVYFGILLLAVVATSFATLYFAQRTESVERSLSPDTVSVGRESRVIVQVGARSALPTASGTWRDALPHGLDGVARGVFPALGSGFRGADRTVELEYTVTGQRRGIHSVGPLSVSTIDPFGLVKRTTVFPQRTRVTVAPAVVELSPVSDLAGETGGMLHVTNEQLGQGSDNLTPRAYVPGDSMRRIHWRATAHRDELMVRQEEQESTPEATVVLDRGALRWSPEALHAPGVDPGFEAGVAACVSVVARLVRDGYSVEVADSDGTLMADPIEGSDIAEVEAFVTACATVTTRRDDTLARLPHVFAGTITGPVVVILGRFDAADADLLAPLAHHTTFPLLLAVSPTSDALERAAAHGWRAGRLDPDADLAIVWADTVDRGVSHVVR</sequence>
<dbReference type="RefSeq" id="WP_172989195.1">
    <property type="nucleotide sequence ID" value="NZ_CP054038.1"/>
</dbReference>
<feature type="transmembrane region" description="Helical" evidence="1">
    <location>
        <begin position="34"/>
        <end position="54"/>
    </location>
</feature>
<dbReference type="Pfam" id="PF01882">
    <property type="entry name" value="DUF58"/>
    <property type="match status" value="1"/>
</dbReference>
<feature type="transmembrane region" description="Helical" evidence="1">
    <location>
        <begin position="12"/>
        <end position="28"/>
    </location>
</feature>
<proteinExistence type="predicted"/>
<dbReference type="InterPro" id="IPR002881">
    <property type="entry name" value="DUF58"/>
</dbReference>
<keyword evidence="1" id="KW-1133">Transmembrane helix</keyword>